<organism evidence="3 4">
    <name type="scientific">Dioscorea cayennensis subsp. rotundata</name>
    <name type="common">White Guinea yam</name>
    <name type="synonym">Dioscorea rotundata</name>
    <dbReference type="NCBI Taxonomy" id="55577"/>
    <lineage>
        <taxon>Eukaryota</taxon>
        <taxon>Viridiplantae</taxon>
        <taxon>Streptophyta</taxon>
        <taxon>Embryophyta</taxon>
        <taxon>Tracheophyta</taxon>
        <taxon>Spermatophyta</taxon>
        <taxon>Magnoliopsida</taxon>
        <taxon>Liliopsida</taxon>
        <taxon>Dioscoreales</taxon>
        <taxon>Dioscoreaceae</taxon>
        <taxon>Dioscorea</taxon>
    </lineage>
</organism>
<feature type="domain" description="CCHC-type" evidence="2">
    <location>
        <begin position="236"/>
        <end position="249"/>
    </location>
</feature>
<dbReference type="GeneID" id="120250779"/>
<reference evidence="4" key="1">
    <citation type="submission" date="2025-08" db="UniProtKB">
        <authorList>
            <consortium name="RefSeq"/>
        </authorList>
    </citation>
    <scope>IDENTIFICATION</scope>
</reference>
<name>A0AB40AKH8_DIOCR</name>
<evidence type="ECO:0000313" key="3">
    <source>
        <dbReference type="Proteomes" id="UP001515500"/>
    </source>
</evidence>
<dbReference type="InterPro" id="IPR025558">
    <property type="entry name" value="DUF4283"/>
</dbReference>
<dbReference type="RefSeq" id="XP_039115502.1">
    <property type="nucleotide sequence ID" value="XM_039259568.1"/>
</dbReference>
<evidence type="ECO:0000256" key="1">
    <source>
        <dbReference type="PROSITE-ProRule" id="PRU00047"/>
    </source>
</evidence>
<dbReference type="InterPro" id="IPR001878">
    <property type="entry name" value="Znf_CCHC"/>
</dbReference>
<dbReference type="PANTHER" id="PTHR31286:SF180">
    <property type="entry name" value="OS10G0362600 PROTEIN"/>
    <property type="match status" value="1"/>
</dbReference>
<dbReference type="InterPro" id="IPR025836">
    <property type="entry name" value="Zn_knuckle_CX2CX4HX4C"/>
</dbReference>
<protein>
    <submittedName>
        <fullName evidence="4">Uncharacterized protein LOC120250779</fullName>
    </submittedName>
</protein>
<evidence type="ECO:0000259" key="2">
    <source>
        <dbReference type="PROSITE" id="PS50158"/>
    </source>
</evidence>
<gene>
    <name evidence="4" type="primary">LOC120250779</name>
</gene>
<evidence type="ECO:0000313" key="4">
    <source>
        <dbReference type="RefSeq" id="XP_039115502.1"/>
    </source>
</evidence>
<keyword evidence="3" id="KW-1185">Reference proteome</keyword>
<accession>A0AB40AKH8</accession>
<dbReference type="PROSITE" id="PS50158">
    <property type="entry name" value="ZF_CCHC"/>
    <property type="match status" value="1"/>
</dbReference>
<keyword evidence="1" id="KW-0863">Zinc-finger</keyword>
<keyword evidence="1" id="KW-0479">Metal-binding</keyword>
<proteinExistence type="predicted"/>
<dbReference type="Pfam" id="PF14111">
    <property type="entry name" value="DUF4283"/>
    <property type="match status" value="1"/>
</dbReference>
<keyword evidence="1" id="KW-0862">Zinc</keyword>
<sequence>MAPPSGPSPGIHPGVSWANAVNTNSKPSTVEILLHLQRDHFDKLKTSSKSSVTIDSDLWANARDAMQSSLYAKFLGKSLPLDQTKLALADTWRGLGAFSVADLPNGYYFIRCESLDMVNHLLWDGHWMVAGRILQLAPWKESFQPAFEKLSMAAVWIQIFHLPMELWTGDILEMVASQFGRVLKVDDHSLDRSRAKFARVCVEVDLSQPLQLGTWVNYGDHSVFVLILYEKLPVFCYRCGRIGHGEAHCSFSNTPLRSEDRLPPEPSVQGPMATLPTCELMGLERSRW</sequence>
<dbReference type="AlphaFoldDB" id="A0AB40AKH8"/>
<dbReference type="Pfam" id="PF14392">
    <property type="entry name" value="zf-CCHC_4"/>
    <property type="match status" value="1"/>
</dbReference>
<dbReference type="GO" id="GO:0003676">
    <property type="term" value="F:nucleic acid binding"/>
    <property type="evidence" value="ECO:0007669"/>
    <property type="project" value="InterPro"/>
</dbReference>
<dbReference type="Proteomes" id="UP001515500">
    <property type="component" value="Chromosome 3"/>
</dbReference>
<dbReference type="InterPro" id="IPR040256">
    <property type="entry name" value="At4g02000-like"/>
</dbReference>
<dbReference type="GO" id="GO:0008270">
    <property type="term" value="F:zinc ion binding"/>
    <property type="evidence" value="ECO:0007669"/>
    <property type="project" value="UniProtKB-KW"/>
</dbReference>
<dbReference type="PANTHER" id="PTHR31286">
    <property type="entry name" value="GLYCINE-RICH CELL WALL STRUCTURAL PROTEIN 1.8-LIKE"/>
    <property type="match status" value="1"/>
</dbReference>